<dbReference type="Gene3D" id="3.60.15.10">
    <property type="entry name" value="Ribonuclease Z/Hydroxyacylglutathione hydrolase-like"/>
    <property type="match status" value="1"/>
</dbReference>
<dbReference type="AlphaFoldDB" id="A0A077WBJ4"/>
<reference evidence="3" key="1">
    <citation type="journal article" date="2014" name="Genome Announc.">
        <title>De novo whole-genome sequence and genome annotation of Lichtheimia ramosa.</title>
        <authorList>
            <person name="Linde J."/>
            <person name="Schwartze V."/>
            <person name="Binder U."/>
            <person name="Lass-Florl C."/>
            <person name="Voigt K."/>
            <person name="Horn F."/>
        </authorList>
    </citation>
    <scope>NUCLEOTIDE SEQUENCE</scope>
    <source>
        <strain evidence="3">JMRC FSU:6197</strain>
    </source>
</reference>
<dbReference type="PANTHER" id="PTHR15032">
    <property type="entry name" value="N-ACYL-PHOSPHATIDYLETHANOLAMINE-HYDROLYZING PHOSPHOLIPASE D"/>
    <property type="match status" value="1"/>
</dbReference>
<evidence type="ECO:0000313" key="3">
    <source>
        <dbReference type="EMBL" id="CDS05096.1"/>
    </source>
</evidence>
<accession>A0A077WBJ4</accession>
<dbReference type="EMBL" id="LK023316">
    <property type="protein sequence ID" value="CDS05096.1"/>
    <property type="molecule type" value="Genomic_DNA"/>
</dbReference>
<dbReference type="GO" id="GO:0008270">
    <property type="term" value="F:zinc ion binding"/>
    <property type="evidence" value="ECO:0007669"/>
    <property type="project" value="InterPro"/>
</dbReference>
<feature type="binding site" evidence="1">
    <location>
        <position position="177"/>
    </location>
    <ligand>
        <name>an N-acyl-1,2-diacyl-sn-glycero-3-phosphoethanolamine</name>
        <dbReference type="ChEBI" id="CHEBI:62537"/>
    </ligand>
</feature>
<dbReference type="InterPro" id="IPR036866">
    <property type="entry name" value="RibonucZ/Hydroxyglut_hydro"/>
</dbReference>
<evidence type="ECO:0000259" key="2">
    <source>
        <dbReference type="SMART" id="SM00849"/>
    </source>
</evidence>
<dbReference type="InterPro" id="IPR024884">
    <property type="entry name" value="NAPE-PLD"/>
</dbReference>
<dbReference type="GO" id="GO:0070291">
    <property type="term" value="P:N-acylethanolamine metabolic process"/>
    <property type="evidence" value="ECO:0007669"/>
    <property type="project" value="TreeGrafter"/>
</dbReference>
<feature type="domain" description="Metallo-beta-lactamase" evidence="2">
    <location>
        <begin position="120"/>
        <end position="327"/>
    </location>
</feature>
<proteinExistence type="predicted"/>
<dbReference type="GO" id="GO:0005737">
    <property type="term" value="C:cytoplasm"/>
    <property type="evidence" value="ECO:0007669"/>
    <property type="project" value="TreeGrafter"/>
</dbReference>
<dbReference type="PANTHER" id="PTHR15032:SF4">
    <property type="entry name" value="N-ACYL-PHOSPHATIDYLETHANOLAMINE-HYDROLYZING PHOSPHOLIPASE D"/>
    <property type="match status" value="1"/>
</dbReference>
<organism evidence="3">
    <name type="scientific">Lichtheimia ramosa</name>
    <dbReference type="NCBI Taxonomy" id="688394"/>
    <lineage>
        <taxon>Eukaryota</taxon>
        <taxon>Fungi</taxon>
        <taxon>Fungi incertae sedis</taxon>
        <taxon>Mucoromycota</taxon>
        <taxon>Mucoromycotina</taxon>
        <taxon>Mucoromycetes</taxon>
        <taxon>Mucorales</taxon>
        <taxon>Lichtheimiaceae</taxon>
        <taxon>Lichtheimia</taxon>
    </lineage>
</organism>
<dbReference type="Pfam" id="PF12706">
    <property type="entry name" value="Lactamase_B_2"/>
    <property type="match status" value="1"/>
</dbReference>
<sequence>MAQRRLLQFGRKFGFPIIASGTGLYLYQLSPMAQPTTITRADKSANRDHHHGNGFKNPWESAHQPTALDMIKMLFEAKLGKAEAAITESSKPKTVEKMQWDLINTPSKAGDGAVVVTWIGHACALVQVNGFNVLFDPIFSDRCSPLSFAGPKRYTEPPCKLDELPRIDAVIISHNHYDHLDASTIKTLANQYPDAKFYVPLGNKAWFNGTVKQDNVIEMDWWDYATLSLDASRSLKITCTPCQHFSGRGLLDRNKTLWASWCVEGIQDGNRRGNVYFGGDTGYRAVPIGVGDKGYDEEYLDSLPHCPAFKEIGEKQGPFDLALIPIGAYSPRWFMSTIHCSPEDAVRVHEDVKSKRSIGIHWGTFVLTDEDVSEPPRRLRDAMKNRGHDEHDFSVLQLGETLVIPPTLSTN</sequence>
<name>A0A077WBJ4_9FUNG</name>
<dbReference type="PIRSF" id="PIRSF038896">
    <property type="entry name" value="NAPE-PLD"/>
    <property type="match status" value="1"/>
</dbReference>
<feature type="binding site" evidence="1">
    <location>
        <position position="339"/>
    </location>
    <ligand>
        <name>an N-acyl-1,2-diacyl-sn-glycero-3-phosphoethanolamine</name>
        <dbReference type="ChEBI" id="CHEBI:62537"/>
    </ligand>
</feature>
<dbReference type="SUPFAM" id="SSF56281">
    <property type="entry name" value="Metallo-hydrolase/oxidoreductase"/>
    <property type="match status" value="1"/>
</dbReference>
<dbReference type="OrthoDB" id="332863at2759"/>
<dbReference type="GO" id="GO:0070292">
    <property type="term" value="P:N-acylphosphatidylethanolamine metabolic process"/>
    <property type="evidence" value="ECO:0007669"/>
    <property type="project" value="TreeGrafter"/>
</dbReference>
<dbReference type="SMART" id="SM00849">
    <property type="entry name" value="Lactamase_B"/>
    <property type="match status" value="1"/>
</dbReference>
<dbReference type="InterPro" id="IPR001279">
    <property type="entry name" value="Metallo-B-lactamas"/>
</dbReference>
<protein>
    <recommendedName>
        <fullName evidence="2">Metallo-beta-lactamase domain-containing protein</fullName>
    </recommendedName>
</protein>
<evidence type="ECO:0000256" key="1">
    <source>
        <dbReference type="PIRSR" id="PIRSR038896-50"/>
    </source>
</evidence>
<dbReference type="GO" id="GO:0070290">
    <property type="term" value="F:N-acylphosphatidylethanolamine-specific phospholipase D activity"/>
    <property type="evidence" value="ECO:0007669"/>
    <property type="project" value="InterPro"/>
</dbReference>
<gene>
    <name evidence="3" type="ORF">LRAMOSA07625</name>
</gene>